<keyword evidence="2" id="KW-1185">Reference proteome</keyword>
<sequence length="313" mass="34784">MENLFGPDDDDYLDADNDTNMGYGATAVEIDIESDLAAGVARLPTPPFDLNLGAELHPLSDREPSTIPVANPPDVVDLGIDKEVVIKKKSTRAKFDVERLLSAEGLITIKRRAPRVKFKGKGHEYRYLVRLLECYQVWGHQLFPKANFEDFLAMTERLGRNKQMKVVRRQWIDEWKPVPTQERDSDLDLQQTYNDETGFVVDARSDEDENTNFPPHERPEANSGDAGNYPTSAAVGQSNGDGLSPAVRTRSRSPSSVDGVTTPPQNPTPPRSDGVSDDVNRPTDSAEAQRSPVPSAQQGPLFLFDDDEDDLYD</sequence>
<reference evidence="2" key="1">
    <citation type="journal article" date="2024" name="Front. Bioeng. Biotechnol.">
        <title>Genome-scale model development and genomic sequencing of the oleaginous clade Lipomyces.</title>
        <authorList>
            <person name="Czajka J.J."/>
            <person name="Han Y."/>
            <person name="Kim J."/>
            <person name="Mondo S.J."/>
            <person name="Hofstad B.A."/>
            <person name="Robles A."/>
            <person name="Haridas S."/>
            <person name="Riley R."/>
            <person name="LaButti K."/>
            <person name="Pangilinan J."/>
            <person name="Andreopoulos W."/>
            <person name="Lipzen A."/>
            <person name="Yan J."/>
            <person name="Wang M."/>
            <person name="Ng V."/>
            <person name="Grigoriev I.V."/>
            <person name="Spatafora J.W."/>
            <person name="Magnuson J.K."/>
            <person name="Baker S.E."/>
            <person name="Pomraning K.R."/>
        </authorList>
    </citation>
    <scope>NUCLEOTIDE SEQUENCE [LARGE SCALE GENOMIC DNA]</scope>
    <source>
        <strain evidence="2">CBS 7786</strain>
    </source>
</reference>
<proteinExistence type="predicted"/>
<gene>
    <name evidence="1" type="ORF">V1525DRAFT_406578</name>
</gene>
<dbReference type="EMBL" id="MU971384">
    <property type="protein sequence ID" value="KAK9236610.1"/>
    <property type="molecule type" value="Genomic_DNA"/>
</dbReference>
<name>A0ACC3SYY0_LIPKO</name>
<comment type="caution">
    <text evidence="1">The sequence shown here is derived from an EMBL/GenBank/DDBJ whole genome shotgun (WGS) entry which is preliminary data.</text>
</comment>
<accession>A0ACC3SYY0</accession>
<protein>
    <submittedName>
        <fullName evidence="1">Replication fork protection component Swi3-domain-containing protein</fullName>
    </submittedName>
</protein>
<dbReference type="Proteomes" id="UP001433508">
    <property type="component" value="Unassembled WGS sequence"/>
</dbReference>
<organism evidence="1 2">
    <name type="scientific">Lipomyces kononenkoae</name>
    <name type="common">Yeast</name>
    <dbReference type="NCBI Taxonomy" id="34357"/>
    <lineage>
        <taxon>Eukaryota</taxon>
        <taxon>Fungi</taxon>
        <taxon>Dikarya</taxon>
        <taxon>Ascomycota</taxon>
        <taxon>Saccharomycotina</taxon>
        <taxon>Lipomycetes</taxon>
        <taxon>Lipomycetales</taxon>
        <taxon>Lipomycetaceae</taxon>
        <taxon>Lipomyces</taxon>
    </lineage>
</organism>
<evidence type="ECO:0000313" key="2">
    <source>
        <dbReference type="Proteomes" id="UP001433508"/>
    </source>
</evidence>
<evidence type="ECO:0000313" key="1">
    <source>
        <dbReference type="EMBL" id="KAK9236610.1"/>
    </source>
</evidence>